<accession>A0A9K3D6J4</accession>
<sequence>MTYTESVVDAREGTRKGASLHDSLSRYTQLRDISRSGSQCRVYEATHLSGQSVILKESPAVYGRPSTQGADQAQDERALLSRLQHPNIVGLLGHFVDKGRRIHRYIYSVTDNGNV</sequence>
<dbReference type="Gene3D" id="3.30.200.20">
    <property type="entry name" value="Phosphorylase Kinase, domain 1"/>
    <property type="match status" value="1"/>
</dbReference>
<protein>
    <recommendedName>
        <fullName evidence="3">Protein kinase domain-containing protein</fullName>
    </recommendedName>
</protein>
<organism evidence="1 2">
    <name type="scientific">Kipferlia bialata</name>
    <dbReference type="NCBI Taxonomy" id="797122"/>
    <lineage>
        <taxon>Eukaryota</taxon>
        <taxon>Metamonada</taxon>
        <taxon>Carpediemonas-like organisms</taxon>
        <taxon>Kipferlia</taxon>
    </lineage>
</organism>
<proteinExistence type="predicted"/>
<evidence type="ECO:0000313" key="1">
    <source>
        <dbReference type="EMBL" id="GIQ89062.1"/>
    </source>
</evidence>
<dbReference type="OrthoDB" id="8891264at2759"/>
<gene>
    <name evidence="1" type="ORF">KIPB_011446</name>
</gene>
<dbReference type="InterPro" id="IPR011009">
    <property type="entry name" value="Kinase-like_dom_sf"/>
</dbReference>
<keyword evidence="2" id="KW-1185">Reference proteome</keyword>
<evidence type="ECO:0008006" key="3">
    <source>
        <dbReference type="Google" id="ProtNLM"/>
    </source>
</evidence>
<evidence type="ECO:0000313" key="2">
    <source>
        <dbReference type="Proteomes" id="UP000265618"/>
    </source>
</evidence>
<reference evidence="1 2" key="1">
    <citation type="journal article" date="2018" name="PLoS ONE">
        <title>The draft genome of Kipferlia bialata reveals reductive genome evolution in fornicate parasites.</title>
        <authorList>
            <person name="Tanifuji G."/>
            <person name="Takabayashi S."/>
            <person name="Kume K."/>
            <person name="Takagi M."/>
            <person name="Nakayama T."/>
            <person name="Kamikawa R."/>
            <person name="Inagaki Y."/>
            <person name="Hashimoto T."/>
        </authorList>
    </citation>
    <scope>NUCLEOTIDE SEQUENCE [LARGE SCALE GENOMIC DNA]</scope>
    <source>
        <strain evidence="1">NY0173</strain>
    </source>
</reference>
<dbReference type="EMBL" id="BDIP01004651">
    <property type="protein sequence ID" value="GIQ89062.1"/>
    <property type="molecule type" value="Genomic_DNA"/>
</dbReference>
<comment type="caution">
    <text evidence="1">The sequence shown here is derived from an EMBL/GenBank/DDBJ whole genome shotgun (WGS) entry which is preliminary data.</text>
</comment>
<dbReference type="AlphaFoldDB" id="A0A9K3D6J4"/>
<name>A0A9K3D6J4_9EUKA</name>
<dbReference type="SUPFAM" id="SSF56112">
    <property type="entry name" value="Protein kinase-like (PK-like)"/>
    <property type="match status" value="1"/>
</dbReference>
<dbReference type="Proteomes" id="UP000265618">
    <property type="component" value="Unassembled WGS sequence"/>
</dbReference>